<dbReference type="PROSITE" id="PS00901">
    <property type="entry name" value="CYS_SYNTHASE"/>
    <property type="match status" value="1"/>
</dbReference>
<comment type="similarity">
    <text evidence="2 10">Belongs to the cysteine synthase/cystathionine beta-synthase family.</text>
</comment>
<keyword evidence="5 10" id="KW-0808">Transferase</keyword>
<evidence type="ECO:0000259" key="11">
    <source>
        <dbReference type="Pfam" id="PF00291"/>
    </source>
</evidence>
<feature type="domain" description="Tryptophan synthase beta chain-like PALP" evidence="11">
    <location>
        <begin position="72"/>
        <end position="349"/>
    </location>
</feature>
<feature type="binding site" evidence="8">
    <location>
        <position position="322"/>
    </location>
    <ligand>
        <name>pyridoxal 5'-phosphate</name>
        <dbReference type="ChEBI" id="CHEBI:597326"/>
    </ligand>
</feature>
<evidence type="ECO:0000256" key="1">
    <source>
        <dbReference type="ARBA" id="ARBA00001933"/>
    </source>
</evidence>
<name>A0A5J4ZGC3_9ASTE</name>
<proteinExistence type="inferred from homology"/>
<sequence>MAATPLLRLNLPHPFVSPSRNVRLIPFKTLQCCSCANAASARKSTIVTPKAVATSVSATREGLETVNIAEDVTQLIGSTPMIYLNKVTKGCVANIAAKLESMEPCRSVKDRIGYSMISDAEESGAISPGKSVLVEPTSGNTGLGIAFVAATKGYKVIVTMPASIDLERRILLRAFGAEIVLTDPMKGIKGAVDKAEEIVLSTPNAYMFKQFDNMANAKIHFESTGPEIWEDTMGNVDIFVAGIGTGGTVTGTGRYLKMMNKDIKVVGVEPAERSVLSGENPGYVPSILDVDLLDEVLKVTNDEAVEMARKLALKEGLLVGISSGAAAVAAISIAKRPENAGKLIAVVFPSFGERYISTVLFRSIYEEVRQMQDR</sequence>
<evidence type="ECO:0000313" key="12">
    <source>
        <dbReference type="EMBL" id="KAA8516287.1"/>
    </source>
</evidence>
<dbReference type="InterPro" id="IPR050214">
    <property type="entry name" value="Cys_Synth/Cystath_Beta-Synth"/>
</dbReference>
<dbReference type="FunFam" id="3.40.50.1100:FF:000130">
    <property type="entry name" value="Cysteine synthase"/>
    <property type="match status" value="1"/>
</dbReference>
<dbReference type="GO" id="GO:0004124">
    <property type="term" value="F:cysteine synthase activity"/>
    <property type="evidence" value="ECO:0007669"/>
    <property type="project" value="UniProtKB-UniRule"/>
</dbReference>
<evidence type="ECO:0000256" key="5">
    <source>
        <dbReference type="ARBA" id="ARBA00022679"/>
    </source>
</evidence>
<evidence type="ECO:0000256" key="9">
    <source>
        <dbReference type="PIRSR" id="PIRSR605856-51"/>
    </source>
</evidence>
<protein>
    <recommendedName>
        <fullName evidence="10">Cysteine synthase</fullName>
        <ecNumber evidence="10">2.5.1.47</ecNumber>
    </recommendedName>
</protein>
<dbReference type="FunFam" id="3.40.50.1100:FF:000006">
    <property type="entry name" value="Cysteine synthase"/>
    <property type="match status" value="1"/>
</dbReference>
<dbReference type="Proteomes" id="UP000325577">
    <property type="component" value="Linkage Group LG8"/>
</dbReference>
<evidence type="ECO:0000256" key="7">
    <source>
        <dbReference type="ARBA" id="ARBA00023192"/>
    </source>
</evidence>
<comment type="subunit">
    <text evidence="3">Homodimer.</text>
</comment>
<reference evidence="12 13" key="1">
    <citation type="submission" date="2019-09" db="EMBL/GenBank/DDBJ databases">
        <title>A chromosome-level genome assembly of the Chinese tupelo Nyssa sinensis.</title>
        <authorList>
            <person name="Yang X."/>
            <person name="Kang M."/>
            <person name="Yang Y."/>
            <person name="Xiong H."/>
            <person name="Wang M."/>
            <person name="Zhang Z."/>
            <person name="Wang Z."/>
            <person name="Wu H."/>
            <person name="Ma T."/>
            <person name="Liu J."/>
            <person name="Xi Z."/>
        </authorList>
    </citation>
    <scope>NUCLEOTIDE SEQUENCE [LARGE SCALE GENOMIC DNA]</scope>
    <source>
        <strain evidence="12">J267</strain>
        <tissue evidence="12">Leaf</tissue>
    </source>
</reference>
<keyword evidence="7 10" id="KW-0198">Cysteine biosynthesis</keyword>
<feature type="modified residue" description="N6-(pyridoxal phosphate)lysine" evidence="9">
    <location>
        <position position="109"/>
    </location>
</feature>
<dbReference type="EMBL" id="CM018051">
    <property type="protein sequence ID" value="KAA8516287.1"/>
    <property type="molecule type" value="Genomic_DNA"/>
</dbReference>
<accession>A0A5J4ZGC3</accession>
<dbReference type="InterPro" id="IPR005859">
    <property type="entry name" value="CysK"/>
</dbReference>
<dbReference type="OrthoDB" id="10259545at2759"/>
<dbReference type="InterPro" id="IPR001216">
    <property type="entry name" value="P-phosphate_BS"/>
</dbReference>
<dbReference type="NCBIfam" id="TIGR01139">
    <property type="entry name" value="cysK"/>
    <property type="match status" value="1"/>
</dbReference>
<feature type="binding site" evidence="8">
    <location>
        <position position="140"/>
    </location>
    <ligand>
        <name>pyridoxal 5'-phosphate</name>
        <dbReference type="ChEBI" id="CHEBI:597326"/>
    </ligand>
</feature>
<dbReference type="GO" id="GO:0006535">
    <property type="term" value="P:cysteine biosynthetic process from serine"/>
    <property type="evidence" value="ECO:0007669"/>
    <property type="project" value="UniProtKB-UniRule"/>
</dbReference>
<dbReference type="Pfam" id="PF00291">
    <property type="entry name" value="PALP"/>
    <property type="match status" value="1"/>
</dbReference>
<comment type="cofactor">
    <cofactor evidence="1 8 10">
        <name>pyridoxal 5'-phosphate</name>
        <dbReference type="ChEBI" id="CHEBI:597326"/>
    </cofactor>
</comment>
<comment type="catalytic activity">
    <reaction evidence="10">
        <text>O-acetyl-L-serine + hydrogen sulfide = L-cysteine + acetate</text>
        <dbReference type="Rhea" id="RHEA:14829"/>
        <dbReference type="ChEBI" id="CHEBI:29919"/>
        <dbReference type="ChEBI" id="CHEBI:30089"/>
        <dbReference type="ChEBI" id="CHEBI:35235"/>
        <dbReference type="ChEBI" id="CHEBI:58340"/>
        <dbReference type="EC" id="2.5.1.47"/>
    </reaction>
</comment>
<feature type="binding site" evidence="8">
    <location>
        <begin position="244"/>
        <end position="248"/>
    </location>
    <ligand>
        <name>pyridoxal 5'-phosphate</name>
        <dbReference type="ChEBI" id="CHEBI:597326"/>
    </ligand>
</feature>
<evidence type="ECO:0000256" key="2">
    <source>
        <dbReference type="ARBA" id="ARBA00007103"/>
    </source>
</evidence>
<keyword evidence="6 8" id="KW-0663">Pyridoxal phosphate</keyword>
<evidence type="ECO:0000256" key="6">
    <source>
        <dbReference type="ARBA" id="ARBA00022898"/>
    </source>
</evidence>
<dbReference type="InterPro" id="IPR005856">
    <property type="entry name" value="Cys_synth"/>
</dbReference>
<evidence type="ECO:0000256" key="10">
    <source>
        <dbReference type="RuleBase" id="RU003985"/>
    </source>
</evidence>
<dbReference type="Gene3D" id="3.40.50.1100">
    <property type="match status" value="2"/>
</dbReference>
<organism evidence="12 13">
    <name type="scientific">Nyssa sinensis</name>
    <dbReference type="NCBI Taxonomy" id="561372"/>
    <lineage>
        <taxon>Eukaryota</taxon>
        <taxon>Viridiplantae</taxon>
        <taxon>Streptophyta</taxon>
        <taxon>Embryophyta</taxon>
        <taxon>Tracheophyta</taxon>
        <taxon>Spermatophyta</taxon>
        <taxon>Magnoliopsida</taxon>
        <taxon>eudicotyledons</taxon>
        <taxon>Gunneridae</taxon>
        <taxon>Pentapetalae</taxon>
        <taxon>asterids</taxon>
        <taxon>Cornales</taxon>
        <taxon>Nyssaceae</taxon>
        <taxon>Nyssa</taxon>
    </lineage>
</organism>
<gene>
    <name evidence="12" type="ORF">F0562_016580</name>
</gene>
<dbReference type="AlphaFoldDB" id="A0A5J4ZGC3"/>
<dbReference type="EC" id="2.5.1.47" evidence="10"/>
<dbReference type="NCBIfam" id="TIGR01136">
    <property type="entry name" value="cysKM"/>
    <property type="match status" value="1"/>
</dbReference>
<dbReference type="SUPFAM" id="SSF53686">
    <property type="entry name" value="Tryptophan synthase beta subunit-like PLP-dependent enzymes"/>
    <property type="match status" value="1"/>
</dbReference>
<dbReference type="PANTHER" id="PTHR10314">
    <property type="entry name" value="CYSTATHIONINE BETA-SYNTHASE"/>
    <property type="match status" value="1"/>
</dbReference>
<evidence type="ECO:0000256" key="8">
    <source>
        <dbReference type="PIRSR" id="PIRSR605856-50"/>
    </source>
</evidence>
<evidence type="ECO:0000256" key="4">
    <source>
        <dbReference type="ARBA" id="ARBA00022605"/>
    </source>
</evidence>
<dbReference type="CDD" id="cd01561">
    <property type="entry name" value="CBS_like"/>
    <property type="match status" value="1"/>
</dbReference>
<evidence type="ECO:0000256" key="3">
    <source>
        <dbReference type="ARBA" id="ARBA00011738"/>
    </source>
</evidence>
<evidence type="ECO:0000313" key="13">
    <source>
        <dbReference type="Proteomes" id="UP000325577"/>
    </source>
</evidence>
<keyword evidence="13" id="KW-1185">Reference proteome</keyword>
<keyword evidence="4 10" id="KW-0028">Amino-acid biosynthesis</keyword>
<dbReference type="InterPro" id="IPR001926">
    <property type="entry name" value="TrpB-like_PALP"/>
</dbReference>
<dbReference type="InterPro" id="IPR036052">
    <property type="entry name" value="TrpB-like_PALP_sf"/>
</dbReference>